<dbReference type="Proteomes" id="UP000692954">
    <property type="component" value="Unassembled WGS sequence"/>
</dbReference>
<dbReference type="GO" id="GO:0000226">
    <property type="term" value="P:microtubule cytoskeleton organization"/>
    <property type="evidence" value="ECO:0007669"/>
    <property type="project" value="TreeGrafter"/>
</dbReference>
<dbReference type="PANTHER" id="PTHR12241:SF145">
    <property type="entry name" value="TUBULIN POLYGLUTAMYLASE TTLL5"/>
    <property type="match status" value="1"/>
</dbReference>
<organism evidence="7 8">
    <name type="scientific">Paramecium sonneborni</name>
    <dbReference type="NCBI Taxonomy" id="65129"/>
    <lineage>
        <taxon>Eukaryota</taxon>
        <taxon>Sar</taxon>
        <taxon>Alveolata</taxon>
        <taxon>Ciliophora</taxon>
        <taxon>Intramacronucleata</taxon>
        <taxon>Oligohymenophorea</taxon>
        <taxon>Peniculida</taxon>
        <taxon>Parameciidae</taxon>
        <taxon>Paramecium</taxon>
    </lineage>
</organism>
<evidence type="ECO:0000256" key="4">
    <source>
        <dbReference type="ARBA" id="ARBA00041448"/>
    </source>
</evidence>
<dbReference type="PANTHER" id="PTHR12241">
    <property type="entry name" value="TUBULIN POLYGLUTAMYLASE"/>
    <property type="match status" value="1"/>
</dbReference>
<gene>
    <name evidence="7" type="ORF">PSON_ATCC_30995.1.T0720234</name>
</gene>
<dbReference type="GO" id="GO:0036064">
    <property type="term" value="C:ciliary basal body"/>
    <property type="evidence" value="ECO:0007669"/>
    <property type="project" value="TreeGrafter"/>
</dbReference>
<evidence type="ECO:0000256" key="6">
    <source>
        <dbReference type="SAM" id="MobiDB-lite"/>
    </source>
</evidence>
<name>A0A8S1PAF2_9CILI</name>
<keyword evidence="1" id="KW-0436">Ligase</keyword>
<dbReference type="EMBL" id="CAJJDN010000072">
    <property type="protein sequence ID" value="CAD8099854.1"/>
    <property type="molecule type" value="Genomic_DNA"/>
</dbReference>
<dbReference type="GO" id="GO:0005524">
    <property type="term" value="F:ATP binding"/>
    <property type="evidence" value="ECO:0007669"/>
    <property type="project" value="UniProtKB-KW"/>
</dbReference>
<evidence type="ECO:0000256" key="3">
    <source>
        <dbReference type="ARBA" id="ARBA00022840"/>
    </source>
</evidence>
<dbReference type="GO" id="GO:0015631">
    <property type="term" value="F:tubulin binding"/>
    <property type="evidence" value="ECO:0007669"/>
    <property type="project" value="TreeGrafter"/>
</dbReference>
<dbReference type="OrthoDB" id="443277at2759"/>
<dbReference type="AlphaFoldDB" id="A0A8S1PAF2"/>
<evidence type="ECO:0000256" key="1">
    <source>
        <dbReference type="ARBA" id="ARBA00022598"/>
    </source>
</evidence>
<evidence type="ECO:0000313" key="8">
    <source>
        <dbReference type="Proteomes" id="UP000692954"/>
    </source>
</evidence>
<comment type="catalytic activity">
    <reaction evidence="5">
        <text>L-glutamyl-[protein] + L-glutamate + ATP = gamma-L-glutamyl-L-glutamyl-[protein] + ADP + phosphate + H(+)</text>
        <dbReference type="Rhea" id="RHEA:60144"/>
        <dbReference type="Rhea" id="RHEA-COMP:10208"/>
        <dbReference type="Rhea" id="RHEA-COMP:15517"/>
        <dbReference type="ChEBI" id="CHEBI:15378"/>
        <dbReference type="ChEBI" id="CHEBI:29973"/>
        <dbReference type="ChEBI" id="CHEBI:29985"/>
        <dbReference type="ChEBI" id="CHEBI:30616"/>
        <dbReference type="ChEBI" id="CHEBI:43474"/>
        <dbReference type="ChEBI" id="CHEBI:143622"/>
        <dbReference type="ChEBI" id="CHEBI:456216"/>
    </reaction>
    <physiologicalReaction direction="left-to-right" evidence="5">
        <dbReference type="Rhea" id="RHEA:60145"/>
    </physiologicalReaction>
</comment>
<accession>A0A8S1PAF2</accession>
<comment type="caution">
    <text evidence="7">The sequence shown here is derived from an EMBL/GenBank/DDBJ whole genome shotgun (WGS) entry which is preliminary data.</text>
</comment>
<reference evidence="7" key="1">
    <citation type="submission" date="2021-01" db="EMBL/GenBank/DDBJ databases">
        <authorList>
            <consortium name="Genoscope - CEA"/>
            <person name="William W."/>
        </authorList>
    </citation>
    <scope>NUCLEOTIDE SEQUENCE</scope>
</reference>
<keyword evidence="3" id="KW-0067">ATP-binding</keyword>
<keyword evidence="8" id="KW-1185">Reference proteome</keyword>
<keyword evidence="2" id="KW-0547">Nucleotide-binding</keyword>
<proteinExistence type="predicted"/>
<protein>
    <recommendedName>
        <fullName evidence="4">Tubulin--tyrosine ligase-like protein 5</fullName>
    </recommendedName>
</protein>
<dbReference type="InterPro" id="IPR004344">
    <property type="entry name" value="TTL/TTLL_fam"/>
</dbReference>
<evidence type="ECO:0000256" key="2">
    <source>
        <dbReference type="ARBA" id="ARBA00022741"/>
    </source>
</evidence>
<evidence type="ECO:0000256" key="5">
    <source>
        <dbReference type="ARBA" id="ARBA00049274"/>
    </source>
</evidence>
<feature type="region of interest" description="Disordered" evidence="6">
    <location>
        <begin position="409"/>
        <end position="429"/>
    </location>
</feature>
<dbReference type="PROSITE" id="PS51221">
    <property type="entry name" value="TTL"/>
    <property type="match status" value="1"/>
</dbReference>
<evidence type="ECO:0000313" key="7">
    <source>
        <dbReference type="EMBL" id="CAD8099854.1"/>
    </source>
</evidence>
<sequence>MTEAQQLEEFTIYGIQSEFSARGQIKYEDLRLLISDYMQMQPIFFLVVQILEQEHQIQIVEKIKIDIQTIFSTFRSLSFLHEVPRFLNGRLTHLNVRNIKAAIQLYHDGLLTMKDIKDACLIFHLREQELMSEGVPCNATEINNLLWAIGKAISGSVLEEWIKRCTDFLQIKGFIQEFEFLYLMANTVDRWAYYEKIPKTKMDLTRDPKMDNLYVVDQTGYKTAKNPDAKIQHYMNYQYNMDKAVFKGRSLRDRNEYYIQKRTQKHQQFLKNKDAGIGEFKKLLRDPELYVEIKSKLKNAQQILNHSKLNGKMLRVQLLEEFAGSKEFFQSQSAQHNKQLQQEESRKSIPTIKQLKEHPQFQKQTQKIQISEAINDIRLDVQQHKKMMQDSAFMTEYLQRASSAVSSTKASIKRNQSGKLGVQSQTSLRPSTALVMPTHTKISTRPITAISNQEYQKPKQLQKKIPQILDEEIEIFENEQQDKKNQNTVFYGSSNSTKRLFNIDLPWHTPVQIESRKVQTVYAPLATSSLTIHSRATSQSQSQSNTVKVVYKQHKIRNRSLITRNKKQKEILPQTDNCTNKVLTERNLEIDCSLMEPSTTTSIQQFQLVWQSPYRPHIYTIYFPYPQMLQQTRSQQCLVEQIKKPLYYKLHGQVPFKCILSVFEAAGFERVDEDNWLIYWGLASKETLKEMKKYQKTNHFPGCWSVGRKDNLWIHLSKVKRKFPTEYYFIPNTYLLQYDFERFEGVRECAPKKTLWIKKPVASARGNGIKLINKKTKLTADKRYLVMDYIANPHLINNFKYDLRVYVLITSIDPLRVYMYKDGLVRFATQEYSLKSKDIQKRFIHLTNFSVNKQSPNFIANNQEQEQLIKASKWSHKEYKKQLMTSGINHKLLFKSIQDVVLKTCIAAEPLLLDRNGKTSEHRNNYFELFGFDILIDETLKPWLLEVNVSPSLNSSSDLDAQIKTQLISDMLHLIGVEYNTKKAFRIQIKKKLFERNINEIHSINARNFRQKVNQEDLDVMVQSLEEQLRLGQFKCLYPNKNNISEYEQYFEYPRFHNKLIQKYFEDGSNWII</sequence>
<dbReference type="Pfam" id="PF03133">
    <property type="entry name" value="TTL"/>
    <property type="match status" value="1"/>
</dbReference>
<dbReference type="GO" id="GO:0070740">
    <property type="term" value="F:tubulin-glutamic acid ligase activity"/>
    <property type="evidence" value="ECO:0007669"/>
    <property type="project" value="TreeGrafter"/>
</dbReference>